<gene>
    <name evidence="1" type="ORF">KPL71_009546</name>
</gene>
<name>A0ACB8MEA2_CITSI</name>
<dbReference type="EMBL" id="CM039172">
    <property type="protein sequence ID" value="KAH9784139.1"/>
    <property type="molecule type" value="Genomic_DNA"/>
</dbReference>
<protein>
    <submittedName>
        <fullName evidence="1">Heat stress transcription factor A-1</fullName>
    </submittedName>
</protein>
<evidence type="ECO:0000313" key="1">
    <source>
        <dbReference type="EMBL" id="KAH9784139.1"/>
    </source>
</evidence>
<dbReference type="Proteomes" id="UP000829398">
    <property type="component" value="Chromosome 3"/>
</dbReference>
<sequence length="497" mass="55325">MEPMSSSSAANGNSLPPFLSKIYDMVEDPSTNDIVSWSSSNNSFIVWKVAEFSRDLLPKYFKHSNFSSFVRQLNTYGFRKVDPDRYEFANEGFLRGQKHLLKSISRRKPAQVHGQQQPKLQNSSVGACVEVGKYGLEEEVEILKRDKNVLMQELVRLRQQQQATDRQLHTVGQRVQVMEQRQQQMMSFLAKAMHSPSFLSQLVQQQNDSNRHISGSNKKRRLPRQDEENTVGAYDSSIPNGQIVKFQPSMNEAAKAMLHQIMKMNSPSRLEPTMSNLSTFLIDNIPSANALENGHSSSQISGVTLSEVPPNSGQSNMSTESRFHVPSSAISEIQCSPCVSDSVKVNPTQEKSKHNSGNDTVLPNFPQLQGIASESTISIPDVNFVLSGNGNAENLDPTALDGTMSIDADAFSPDHDVDVSPDGIHKLPRIDDAFWEEFLTASPLPGDTDEINSSPLESGMTSELEQQPEQANGWDNFQHMDHLTEQMGLLTSESRRL</sequence>
<organism evidence="1 2">
    <name type="scientific">Citrus sinensis</name>
    <name type="common">Sweet orange</name>
    <name type="synonym">Citrus aurantium var. sinensis</name>
    <dbReference type="NCBI Taxonomy" id="2711"/>
    <lineage>
        <taxon>Eukaryota</taxon>
        <taxon>Viridiplantae</taxon>
        <taxon>Streptophyta</taxon>
        <taxon>Embryophyta</taxon>
        <taxon>Tracheophyta</taxon>
        <taxon>Spermatophyta</taxon>
        <taxon>Magnoliopsida</taxon>
        <taxon>eudicotyledons</taxon>
        <taxon>Gunneridae</taxon>
        <taxon>Pentapetalae</taxon>
        <taxon>rosids</taxon>
        <taxon>malvids</taxon>
        <taxon>Sapindales</taxon>
        <taxon>Rutaceae</taxon>
        <taxon>Aurantioideae</taxon>
        <taxon>Citrus</taxon>
    </lineage>
</organism>
<comment type="caution">
    <text evidence="1">The sequence shown here is derived from an EMBL/GenBank/DDBJ whole genome shotgun (WGS) entry which is preliminary data.</text>
</comment>
<evidence type="ECO:0000313" key="2">
    <source>
        <dbReference type="Proteomes" id="UP000829398"/>
    </source>
</evidence>
<reference evidence="2" key="1">
    <citation type="journal article" date="2023" name="Hortic. Res.">
        <title>A chromosome-level phased genome enabling allele-level studies in sweet orange: a case study on citrus Huanglongbing tolerance.</title>
        <authorList>
            <person name="Wu B."/>
            <person name="Yu Q."/>
            <person name="Deng Z."/>
            <person name="Duan Y."/>
            <person name="Luo F."/>
            <person name="Gmitter F. Jr."/>
        </authorList>
    </citation>
    <scope>NUCLEOTIDE SEQUENCE [LARGE SCALE GENOMIC DNA]</scope>
    <source>
        <strain evidence="2">cv. Valencia</strain>
    </source>
</reference>
<keyword evidence="2" id="KW-1185">Reference proteome</keyword>
<proteinExistence type="predicted"/>
<accession>A0ACB8MEA2</accession>